<dbReference type="RefSeq" id="WP_158290992.1">
    <property type="nucleotide sequence ID" value="NZ_SLWR01000007.1"/>
</dbReference>
<gene>
    <name evidence="2" type="ORF">EV646_107145</name>
</gene>
<feature type="region of interest" description="Disordered" evidence="1">
    <location>
        <begin position="22"/>
        <end position="42"/>
    </location>
</feature>
<evidence type="ECO:0000313" key="3">
    <source>
        <dbReference type="Proteomes" id="UP000295573"/>
    </source>
</evidence>
<keyword evidence="3" id="KW-1185">Reference proteome</keyword>
<dbReference type="Proteomes" id="UP000295573">
    <property type="component" value="Unassembled WGS sequence"/>
</dbReference>
<name>A0A4R2IM63_9ACTN</name>
<accession>A0A4R2IM63</accession>
<reference evidence="2 3" key="1">
    <citation type="journal article" date="2015" name="Stand. Genomic Sci.">
        <title>Genomic Encyclopedia of Bacterial and Archaeal Type Strains, Phase III: the genomes of soil and plant-associated and newly described type strains.</title>
        <authorList>
            <person name="Whitman W.B."/>
            <person name="Woyke T."/>
            <person name="Klenk H.P."/>
            <person name="Zhou Y."/>
            <person name="Lilburn T.G."/>
            <person name="Beck B.J."/>
            <person name="De Vos P."/>
            <person name="Vandamme P."/>
            <person name="Eisen J.A."/>
            <person name="Garrity G."/>
            <person name="Hugenholtz P."/>
            <person name="Kyrpides N.C."/>
        </authorList>
    </citation>
    <scope>NUCLEOTIDE SEQUENCE [LARGE SCALE GENOMIC DNA]</scope>
    <source>
        <strain evidence="2 3">VKM Ac-2541</strain>
    </source>
</reference>
<dbReference type="AlphaFoldDB" id="A0A4R2IM63"/>
<organism evidence="2 3">
    <name type="scientific">Kribbella antiqua</name>
    <dbReference type="NCBI Taxonomy" id="2512217"/>
    <lineage>
        <taxon>Bacteria</taxon>
        <taxon>Bacillati</taxon>
        <taxon>Actinomycetota</taxon>
        <taxon>Actinomycetes</taxon>
        <taxon>Propionibacteriales</taxon>
        <taxon>Kribbellaceae</taxon>
        <taxon>Kribbella</taxon>
    </lineage>
</organism>
<evidence type="ECO:0000313" key="2">
    <source>
        <dbReference type="EMBL" id="TCO46124.1"/>
    </source>
</evidence>
<evidence type="ECO:0000256" key="1">
    <source>
        <dbReference type="SAM" id="MobiDB-lite"/>
    </source>
</evidence>
<protein>
    <submittedName>
        <fullName evidence="2">Uncharacterized protein</fullName>
    </submittedName>
</protein>
<dbReference type="EMBL" id="SLWR01000007">
    <property type="protein sequence ID" value="TCO46124.1"/>
    <property type="molecule type" value="Genomic_DNA"/>
</dbReference>
<sequence>MRTRRLVLKERDWAAAEGFAEQQGWTEEPVEDSGTGRKYLVSAQHPERLYGR</sequence>
<proteinExistence type="predicted"/>
<comment type="caution">
    <text evidence="2">The sequence shown here is derived from an EMBL/GenBank/DDBJ whole genome shotgun (WGS) entry which is preliminary data.</text>
</comment>
<dbReference type="OrthoDB" id="4338931at2"/>